<evidence type="ECO:0000256" key="1">
    <source>
        <dbReference type="SAM" id="MobiDB-lite"/>
    </source>
</evidence>
<feature type="compositionally biased region" description="Polar residues" evidence="1">
    <location>
        <begin position="216"/>
        <end position="225"/>
    </location>
</feature>
<gene>
    <name evidence="2" type="ORF">AFUS01_LOCUS22570</name>
</gene>
<reference evidence="2" key="1">
    <citation type="submission" date="2021-06" db="EMBL/GenBank/DDBJ databases">
        <authorList>
            <person name="Hodson N. C."/>
            <person name="Mongue J. A."/>
            <person name="Jaron S. K."/>
        </authorList>
    </citation>
    <scope>NUCLEOTIDE SEQUENCE</scope>
</reference>
<evidence type="ECO:0000313" key="3">
    <source>
        <dbReference type="Proteomes" id="UP000708208"/>
    </source>
</evidence>
<dbReference type="EMBL" id="CAJVCH010264250">
    <property type="protein sequence ID" value="CAG7734167.1"/>
    <property type="molecule type" value="Genomic_DNA"/>
</dbReference>
<protein>
    <submittedName>
        <fullName evidence="2">Uncharacterized protein</fullName>
    </submittedName>
</protein>
<accession>A0A8J2KD26</accession>
<name>A0A8J2KD26_9HEXA</name>
<comment type="caution">
    <text evidence="2">The sequence shown here is derived from an EMBL/GenBank/DDBJ whole genome shotgun (WGS) entry which is preliminary data.</text>
</comment>
<organism evidence="2 3">
    <name type="scientific">Allacma fusca</name>
    <dbReference type="NCBI Taxonomy" id="39272"/>
    <lineage>
        <taxon>Eukaryota</taxon>
        <taxon>Metazoa</taxon>
        <taxon>Ecdysozoa</taxon>
        <taxon>Arthropoda</taxon>
        <taxon>Hexapoda</taxon>
        <taxon>Collembola</taxon>
        <taxon>Symphypleona</taxon>
        <taxon>Sminthuridae</taxon>
        <taxon>Allacma</taxon>
    </lineage>
</organism>
<dbReference type="AlphaFoldDB" id="A0A8J2KD26"/>
<sequence length="834" mass="94285">MSFQAAPSTKSRMSFNLPQQSQPQYVTAKMLPRRKSIRAIFEPIHRNIMDSRKAAMGLGLISKKSFTSNGMKKRMNKAKPSIQILRNKRQSKYSIMSVKGLGSKSKSNFVIKNAHSRPKMRTEKSKSYQNVMPSIPMNWNQFASTISKRIENTWNNEGMQMTPHYSQDKPILMKYENQPQATAVEYPKSIFRKVPANTVVPTQRNPTVATMWKPGSLSSNSNMKTSRPEKLRTFSSAQSREQEFRSLYDRLRMHYTLQEETYKNMPTAEKLPLVIQNLVNFERELLEYLKGPNPHPEAKVVLKDLRGRRAETMSRLVASPSGRGKIPDIATITNPESLLHTFPTPKNQSLGSFRSDLENLNSEITGRKSDINTLNQASKLLEKQEIDLTSGRFNKGFSKRTFKKFLNKTNPKSPNDTNEFGLRKKDAVEGVVEVHKKLEKLAAYIQDQTPVVRTLQCKIPNHAQTSSKASTEAFQSKYQILSTKETMVESPVKKIKWNKSDFTRLLPHSGEIPKNASKVVAEPQCAKRENKALDSKTYMTWLEELMSQKLGQELSSNLNEATVSSKDKVKGASAMLPKWATIATKKEDPVAKFKRTYEGFQKYMSSLETASQNTTRNIHENVSNNNVVRSQVDPYLNKHVGFTPPQTLNKDLDSVSNTIRAIIANSKNRNIPEVKPNLSPAPQQKPLGIHFQDTTIATTSNISTNRKVPKMVFMNNTMDINTLMNPKTIDQPGQESQMVVPPGSTFHPVDALNTFRRNLYSTYNNGAPGLVNPRKNMGSVNNLLGEGVREGSKMNLQFPVPKIRAPWNTGFDLQQKSTRTNTLTRMTHLLPTTS</sequence>
<evidence type="ECO:0000313" key="2">
    <source>
        <dbReference type="EMBL" id="CAG7734167.1"/>
    </source>
</evidence>
<keyword evidence="3" id="KW-1185">Reference proteome</keyword>
<feature type="region of interest" description="Disordered" evidence="1">
    <location>
        <begin position="208"/>
        <end position="231"/>
    </location>
</feature>
<dbReference type="Proteomes" id="UP000708208">
    <property type="component" value="Unassembled WGS sequence"/>
</dbReference>
<proteinExistence type="predicted"/>